<keyword evidence="2" id="KW-0560">Oxidoreductase</keyword>
<keyword evidence="3" id="KW-1185">Reference proteome</keyword>
<dbReference type="Pfam" id="PF03992">
    <property type="entry name" value="ABM"/>
    <property type="match status" value="1"/>
</dbReference>
<dbReference type="EMBL" id="LT670849">
    <property type="protein sequence ID" value="SHN85763.1"/>
    <property type="molecule type" value="Genomic_DNA"/>
</dbReference>
<dbReference type="InterPro" id="IPR007138">
    <property type="entry name" value="ABM_dom"/>
</dbReference>
<evidence type="ECO:0000313" key="3">
    <source>
        <dbReference type="Proteomes" id="UP000184096"/>
    </source>
</evidence>
<proteinExistence type="predicted"/>
<dbReference type="GO" id="GO:0004497">
    <property type="term" value="F:monooxygenase activity"/>
    <property type="evidence" value="ECO:0007669"/>
    <property type="project" value="UniProtKB-KW"/>
</dbReference>
<dbReference type="OrthoDB" id="9798157at2"/>
<evidence type="ECO:0000259" key="1">
    <source>
        <dbReference type="PROSITE" id="PS51725"/>
    </source>
</evidence>
<name>A0A1M7URV1_9BRAD</name>
<protein>
    <submittedName>
        <fullName evidence="2">Heme-degrading monooxygenase HmoA</fullName>
    </submittedName>
</protein>
<sequence>MVTEIAQIEVKPGTEKDFEAGVANAKPLFLRAKGCSGMELHKSVEKPTRYRLFVKWATLENHTVDFRGSDDFQTWRGLVGQYFAAPPEVEHTQTVVS</sequence>
<organism evidence="2 3">
    <name type="scientific">Bradyrhizobium erythrophlei</name>
    <dbReference type="NCBI Taxonomy" id="1437360"/>
    <lineage>
        <taxon>Bacteria</taxon>
        <taxon>Pseudomonadati</taxon>
        <taxon>Pseudomonadota</taxon>
        <taxon>Alphaproteobacteria</taxon>
        <taxon>Hyphomicrobiales</taxon>
        <taxon>Nitrobacteraceae</taxon>
        <taxon>Bradyrhizobium</taxon>
    </lineage>
</organism>
<reference evidence="3" key="1">
    <citation type="submission" date="2016-11" db="EMBL/GenBank/DDBJ databases">
        <authorList>
            <person name="Varghese N."/>
            <person name="Submissions S."/>
        </authorList>
    </citation>
    <scope>NUCLEOTIDE SEQUENCE [LARGE SCALE GENOMIC DNA]</scope>
    <source>
        <strain evidence="3">GAS401</strain>
    </source>
</reference>
<dbReference type="Proteomes" id="UP000184096">
    <property type="component" value="Chromosome I"/>
</dbReference>
<gene>
    <name evidence="2" type="ORF">SAMN05444170_6427</name>
</gene>
<feature type="domain" description="ABM" evidence="1">
    <location>
        <begin position="2"/>
        <end position="96"/>
    </location>
</feature>
<dbReference type="Gene3D" id="3.30.70.100">
    <property type="match status" value="1"/>
</dbReference>
<accession>A0A1M7URV1</accession>
<dbReference type="InterPro" id="IPR011008">
    <property type="entry name" value="Dimeric_a/b-barrel"/>
</dbReference>
<dbReference type="PROSITE" id="PS51725">
    <property type="entry name" value="ABM"/>
    <property type="match status" value="1"/>
</dbReference>
<evidence type="ECO:0000313" key="2">
    <source>
        <dbReference type="EMBL" id="SHN85763.1"/>
    </source>
</evidence>
<dbReference type="SUPFAM" id="SSF54909">
    <property type="entry name" value="Dimeric alpha+beta barrel"/>
    <property type="match status" value="1"/>
</dbReference>
<dbReference type="AlphaFoldDB" id="A0A1M7URV1"/>
<dbReference type="RefSeq" id="WP_072824121.1">
    <property type="nucleotide sequence ID" value="NZ_LT670849.1"/>
</dbReference>
<keyword evidence="2" id="KW-0503">Monooxygenase</keyword>